<dbReference type="OMA" id="FTGICCI"/>
<dbReference type="EMBL" id="GL883013">
    <property type="protein sequence ID" value="EGG19884.1"/>
    <property type="molecule type" value="Genomic_DNA"/>
</dbReference>
<protein>
    <recommendedName>
        <fullName evidence="9">V-type proton ATPase subunit S1/VOA1 transmembrane domain-containing protein</fullName>
    </recommendedName>
</protein>
<dbReference type="PANTHER" id="PTHR12471:SF7">
    <property type="entry name" value="V-TYPE PROTON ATPASE SUBUNIT S1"/>
    <property type="match status" value="1"/>
</dbReference>
<sequence>MKFALSLIILSAICCSVAFAASLNIPIIGWSNEKIFLQNEVINTFEASQFESMLNSMIKGQSTPLIKKHMPELITIFVEDTLRTDELSTILGSYKQNSDGGDLSAIKSNMESAGSSVFIPYATTSGNFVSSILNSLASDFQGQIYVASESASSFKIAGASHIELTNIKKSLPSSIFSNQVADILVVVLPKTESYAQHNEHIKQVSKIVESKDTVTFFTAENITPLSFNLDQENEVVSSFGSRAFDPVVNANSSSGSNSSASSSSSSSGGKTGGGDDYFNYFTGPVLETYLVVMILLAILFTGICCIGDLQVPDRYEAPKQKIL</sequence>
<dbReference type="KEGG" id="dfa:DFA_06987"/>
<gene>
    <name evidence="10" type="ORF">DFA_06987</name>
</gene>
<proteinExistence type="inferred from homology"/>
<feature type="signal peptide" evidence="8">
    <location>
        <begin position="1"/>
        <end position="20"/>
    </location>
</feature>
<keyword evidence="11" id="KW-1185">Reference proteome</keyword>
<dbReference type="Pfam" id="PF20520">
    <property type="entry name" value="Ac45-VOA1_TM"/>
    <property type="match status" value="1"/>
</dbReference>
<evidence type="ECO:0000259" key="9">
    <source>
        <dbReference type="Pfam" id="PF20520"/>
    </source>
</evidence>
<feature type="compositionally biased region" description="Low complexity" evidence="6">
    <location>
        <begin position="252"/>
        <end position="268"/>
    </location>
</feature>
<dbReference type="InterPro" id="IPR008388">
    <property type="entry name" value="Ac45_acc_su"/>
</dbReference>
<evidence type="ECO:0000256" key="2">
    <source>
        <dbReference type="ARBA" id="ARBA00009037"/>
    </source>
</evidence>
<evidence type="ECO:0000313" key="11">
    <source>
        <dbReference type="Proteomes" id="UP000007797"/>
    </source>
</evidence>
<name>F4PX81_CACFS</name>
<feature type="domain" description="V-type proton ATPase subunit S1/VOA1 transmembrane" evidence="9">
    <location>
        <begin position="280"/>
        <end position="316"/>
    </location>
</feature>
<feature type="region of interest" description="Disordered" evidence="6">
    <location>
        <begin position="252"/>
        <end position="271"/>
    </location>
</feature>
<evidence type="ECO:0000256" key="1">
    <source>
        <dbReference type="ARBA" id="ARBA00004167"/>
    </source>
</evidence>
<dbReference type="Proteomes" id="UP000007797">
    <property type="component" value="Unassembled WGS sequence"/>
</dbReference>
<comment type="similarity">
    <text evidence="2">Belongs to the vacuolar ATPase subunit S1 family.</text>
</comment>
<dbReference type="OrthoDB" id="19852at2759"/>
<dbReference type="InterPro" id="IPR046756">
    <property type="entry name" value="VAS1/VOA1_TM"/>
</dbReference>
<accession>F4PX81</accession>
<feature type="chain" id="PRO_5003315865" description="V-type proton ATPase subunit S1/VOA1 transmembrane domain-containing protein" evidence="8">
    <location>
        <begin position="21"/>
        <end position="323"/>
    </location>
</feature>
<keyword evidence="8" id="KW-0732">Signal</keyword>
<dbReference type="PANTHER" id="PTHR12471">
    <property type="entry name" value="VACUOLAR ATP SYNTHASE SUBUNIT S1"/>
    <property type="match status" value="1"/>
</dbReference>
<keyword evidence="4 7" id="KW-1133">Transmembrane helix</keyword>
<evidence type="ECO:0000256" key="3">
    <source>
        <dbReference type="ARBA" id="ARBA00022692"/>
    </source>
</evidence>
<keyword evidence="5 7" id="KW-0472">Membrane</keyword>
<dbReference type="AlphaFoldDB" id="F4PX81"/>
<evidence type="ECO:0000256" key="8">
    <source>
        <dbReference type="SAM" id="SignalP"/>
    </source>
</evidence>
<evidence type="ECO:0000256" key="4">
    <source>
        <dbReference type="ARBA" id="ARBA00022989"/>
    </source>
</evidence>
<dbReference type="GO" id="GO:0033176">
    <property type="term" value="C:proton-transporting V-type ATPase complex"/>
    <property type="evidence" value="ECO:0007669"/>
    <property type="project" value="TreeGrafter"/>
</dbReference>
<evidence type="ECO:0000256" key="7">
    <source>
        <dbReference type="SAM" id="Phobius"/>
    </source>
</evidence>
<reference evidence="11" key="1">
    <citation type="journal article" date="2011" name="Genome Res.">
        <title>Phylogeny-wide analysis of social amoeba genomes highlights ancient origins for complex intercellular communication.</title>
        <authorList>
            <person name="Heidel A.J."/>
            <person name="Lawal H.M."/>
            <person name="Felder M."/>
            <person name="Schilde C."/>
            <person name="Helps N.R."/>
            <person name="Tunggal B."/>
            <person name="Rivero F."/>
            <person name="John U."/>
            <person name="Schleicher M."/>
            <person name="Eichinger L."/>
            <person name="Platzer M."/>
            <person name="Noegel A.A."/>
            <person name="Schaap P."/>
            <person name="Gloeckner G."/>
        </authorList>
    </citation>
    <scope>NUCLEOTIDE SEQUENCE [LARGE SCALE GENOMIC DNA]</scope>
    <source>
        <strain evidence="11">SH3</strain>
    </source>
</reference>
<comment type="subcellular location">
    <subcellularLocation>
        <location evidence="1">Membrane</location>
        <topology evidence="1">Single-pass membrane protein</topology>
    </subcellularLocation>
</comment>
<evidence type="ECO:0000313" key="10">
    <source>
        <dbReference type="EMBL" id="EGG19884.1"/>
    </source>
</evidence>
<dbReference type="GeneID" id="14871924"/>
<dbReference type="RefSeq" id="XP_004366867.1">
    <property type="nucleotide sequence ID" value="XM_004366810.1"/>
</dbReference>
<evidence type="ECO:0000256" key="5">
    <source>
        <dbReference type="ARBA" id="ARBA00023136"/>
    </source>
</evidence>
<feature type="transmembrane region" description="Helical" evidence="7">
    <location>
        <begin position="289"/>
        <end position="311"/>
    </location>
</feature>
<keyword evidence="3 7" id="KW-0812">Transmembrane</keyword>
<evidence type="ECO:0000256" key="6">
    <source>
        <dbReference type="SAM" id="MobiDB-lite"/>
    </source>
</evidence>
<dbReference type="GO" id="GO:0001671">
    <property type="term" value="F:ATPase activator activity"/>
    <property type="evidence" value="ECO:0007669"/>
    <property type="project" value="TreeGrafter"/>
</dbReference>
<organism evidence="10 11">
    <name type="scientific">Cavenderia fasciculata</name>
    <name type="common">Slime mold</name>
    <name type="synonym">Dictyostelium fasciculatum</name>
    <dbReference type="NCBI Taxonomy" id="261658"/>
    <lineage>
        <taxon>Eukaryota</taxon>
        <taxon>Amoebozoa</taxon>
        <taxon>Evosea</taxon>
        <taxon>Eumycetozoa</taxon>
        <taxon>Dictyostelia</taxon>
        <taxon>Acytosteliales</taxon>
        <taxon>Cavenderiaceae</taxon>
        <taxon>Cavenderia</taxon>
    </lineage>
</organism>
<dbReference type="GO" id="GO:0030641">
    <property type="term" value="P:regulation of cellular pH"/>
    <property type="evidence" value="ECO:0007669"/>
    <property type="project" value="TreeGrafter"/>
</dbReference>